<dbReference type="Pfam" id="PF20209">
    <property type="entry name" value="DUF6570"/>
    <property type="match status" value="1"/>
</dbReference>
<dbReference type="EMBL" id="RCHS01003071">
    <property type="protein sequence ID" value="RMX44028.1"/>
    <property type="molecule type" value="Genomic_DNA"/>
</dbReference>
<accession>A0A3M6TRZ7</accession>
<feature type="domain" description="DUF6570" evidence="2">
    <location>
        <begin position="224"/>
        <end position="306"/>
    </location>
</feature>
<protein>
    <recommendedName>
        <fullName evidence="6">Helitron helicase-like domain-containing protein</fullName>
    </recommendedName>
</protein>
<evidence type="ECO:0000256" key="1">
    <source>
        <dbReference type="SAM" id="MobiDB-lite"/>
    </source>
</evidence>
<name>A0A3M6TRZ7_POCDA</name>
<sequence length="791" mass="91445">MTGSPVYWHISKDGLKAIITQEGPATIFFTLLCAEYHWPEFHRLFVWRANCDIQIVVDYSACLEYLVKYISKAERISSVVIIVFTNMVTNLTESNDVHTTFKQIMLRTLKKRDYSIQETDEQKQATLAKRREAYQKKKACETKEQRHAKLAKERENSKKRKASETDDQREAKLAKRRENYQKKKASVSDEQRQANHAKKIDNYRKRKASEPDEQREAKLAKRRENYQKRKAFQETVPIQEQNIKELASSLPRYPKDIALIVVKVKGRNNTFKDVKVRKEKVQNALQWLIENNPHYAGVDMNLEALNSLPENGVQADILTVDTDAVVLPDENAKPDSSSGPCSLNPDEDVVYNSSSEMSSFLPVGEQKQPEMEAIGNLLFAEEPIQWPTVSNDPLNEYQTPFLATMAFPTLFPDGKGDPTNQALLRDVPLHERIKHLLKFAENIDGKWVYRFASHPRFSYWAFNMLLRKRILEQTGMFLKQNPGEAHLTVDELREMAENSDTTLFMSKISRYRLESFVKHWLYETLEAKWHWFRYEYQGRGSIHCHGTAKLSNDPGSIVTNLHENLDSHKVIKKVVMKTVGERNYAAQETMHQLLSLKLHSSSFNVIPVSLNGSRKVSNVPSVENDGICTSNSPLDHYANRDQFDNSAEVMNLNFIQFATKFKVVSSKLTKMPENIIPKVFRTYSSNPRGPNFALYCKYQLLRYKPWLRTQSNAWGDVEATSEVLINSWQQFLQSPYGQNNVPQWLEKLEAIVLSQAEPDNDPFEQNISTREEWMILSDLHTPFDNSEQNQE</sequence>
<evidence type="ECO:0000259" key="2">
    <source>
        <dbReference type="Pfam" id="PF20209"/>
    </source>
</evidence>
<evidence type="ECO:0000259" key="3">
    <source>
        <dbReference type="Pfam" id="PF21107"/>
    </source>
</evidence>
<evidence type="ECO:0000313" key="5">
    <source>
        <dbReference type="Proteomes" id="UP000275408"/>
    </source>
</evidence>
<evidence type="ECO:0008006" key="6">
    <source>
        <dbReference type="Google" id="ProtNLM"/>
    </source>
</evidence>
<dbReference type="PANTHER" id="PTHR47642">
    <property type="entry name" value="ATP-DEPENDENT DNA HELICASE"/>
    <property type="match status" value="1"/>
</dbReference>
<organism evidence="4 5">
    <name type="scientific">Pocillopora damicornis</name>
    <name type="common">Cauliflower coral</name>
    <name type="synonym">Millepora damicornis</name>
    <dbReference type="NCBI Taxonomy" id="46731"/>
    <lineage>
        <taxon>Eukaryota</taxon>
        <taxon>Metazoa</taxon>
        <taxon>Cnidaria</taxon>
        <taxon>Anthozoa</taxon>
        <taxon>Hexacorallia</taxon>
        <taxon>Scleractinia</taxon>
        <taxon>Astrocoeniina</taxon>
        <taxon>Pocilloporidae</taxon>
        <taxon>Pocillopora</taxon>
    </lineage>
</organism>
<feature type="domain" description="STPR" evidence="3">
    <location>
        <begin position="116"/>
        <end position="171"/>
    </location>
</feature>
<gene>
    <name evidence="4" type="ORF">pdam_00022976</name>
</gene>
<dbReference type="Proteomes" id="UP000275408">
    <property type="component" value="Unassembled WGS sequence"/>
</dbReference>
<dbReference type="AlphaFoldDB" id="A0A3M6TRZ7"/>
<reference evidence="4 5" key="1">
    <citation type="journal article" date="2018" name="Sci. Rep.">
        <title>Comparative analysis of the Pocillopora damicornis genome highlights role of immune system in coral evolution.</title>
        <authorList>
            <person name="Cunning R."/>
            <person name="Bay R.A."/>
            <person name="Gillette P."/>
            <person name="Baker A.C."/>
            <person name="Traylor-Knowles N."/>
        </authorList>
    </citation>
    <scope>NUCLEOTIDE SEQUENCE [LARGE SCALE GENOMIC DNA]</scope>
    <source>
        <strain evidence="4">RSMAS</strain>
        <tissue evidence="4">Whole animal</tissue>
    </source>
</reference>
<comment type="caution">
    <text evidence="4">The sequence shown here is derived from an EMBL/GenBank/DDBJ whole genome shotgun (WGS) entry which is preliminary data.</text>
</comment>
<dbReference type="Pfam" id="PF21107">
    <property type="entry name" value="STPRs"/>
    <property type="match status" value="1"/>
</dbReference>
<keyword evidence="5" id="KW-1185">Reference proteome</keyword>
<dbReference type="InterPro" id="IPR046700">
    <property type="entry name" value="DUF6570"/>
</dbReference>
<dbReference type="InterPro" id="IPR048998">
    <property type="entry name" value="STPR"/>
</dbReference>
<dbReference type="InterPro" id="IPR051055">
    <property type="entry name" value="PIF1_helicase"/>
</dbReference>
<evidence type="ECO:0000313" key="4">
    <source>
        <dbReference type="EMBL" id="RMX44028.1"/>
    </source>
</evidence>
<dbReference type="OrthoDB" id="5988097at2759"/>
<feature type="region of interest" description="Disordered" evidence="1">
    <location>
        <begin position="134"/>
        <end position="222"/>
    </location>
</feature>
<proteinExistence type="predicted"/>